<dbReference type="AlphaFoldDB" id="A0A7R8UAN0"/>
<organism evidence="1 2">
    <name type="scientific">Hermetia illucens</name>
    <name type="common">Black soldier fly</name>
    <dbReference type="NCBI Taxonomy" id="343691"/>
    <lineage>
        <taxon>Eukaryota</taxon>
        <taxon>Metazoa</taxon>
        <taxon>Ecdysozoa</taxon>
        <taxon>Arthropoda</taxon>
        <taxon>Hexapoda</taxon>
        <taxon>Insecta</taxon>
        <taxon>Pterygota</taxon>
        <taxon>Neoptera</taxon>
        <taxon>Endopterygota</taxon>
        <taxon>Diptera</taxon>
        <taxon>Brachycera</taxon>
        <taxon>Stratiomyomorpha</taxon>
        <taxon>Stratiomyidae</taxon>
        <taxon>Hermetiinae</taxon>
        <taxon>Hermetia</taxon>
    </lineage>
</organism>
<proteinExistence type="predicted"/>
<evidence type="ECO:0000313" key="2">
    <source>
        <dbReference type="Proteomes" id="UP000594454"/>
    </source>
</evidence>
<dbReference type="Proteomes" id="UP000594454">
    <property type="component" value="Chromosome 1"/>
</dbReference>
<gene>
    <name evidence="1" type="ORF">HERILL_LOCUS632</name>
</gene>
<dbReference type="InParanoid" id="A0A7R8UAN0"/>
<dbReference type="FunCoup" id="A0A7R8UAN0">
    <property type="interactions" value="36"/>
</dbReference>
<dbReference type="OrthoDB" id="7776994at2759"/>
<sequence>MAKVTMNFNTPYILNGEFFEIIAQEGESVTVRCRYCDGTRNIYKGSIKSTGNFHMHIKRKHPGLVAKVHESKVKAFLSRRSMQQQKRSSGKRQYLKAEVGMISQQMIPVEAEIHAIDLKTNSNPQSNPKTTDMDIKYENAASDENRHIRNLFANAINQAFSRNQAPAHQYPSSCAASSTQSEPTNLSQNHYQARIQTESVLPRIENTLRSIEREMRLRNQIESNRLFLELAKFKYINPDFHFRF</sequence>
<name>A0A7R8UAN0_HERIL</name>
<reference evidence="1 2" key="1">
    <citation type="submission" date="2020-11" db="EMBL/GenBank/DDBJ databases">
        <authorList>
            <person name="Wallbank WR R."/>
            <person name="Pardo Diaz C."/>
            <person name="Kozak K."/>
            <person name="Martin S."/>
            <person name="Jiggins C."/>
            <person name="Moest M."/>
            <person name="Warren A I."/>
            <person name="Generalovic N T."/>
            <person name="Byers J.R.P. K."/>
            <person name="Montejo-Kovacevich G."/>
            <person name="Yen C E."/>
        </authorList>
    </citation>
    <scope>NUCLEOTIDE SEQUENCE [LARGE SCALE GENOMIC DNA]</scope>
</reference>
<dbReference type="EMBL" id="LR899009">
    <property type="protein sequence ID" value="CAD7077267.1"/>
    <property type="molecule type" value="Genomic_DNA"/>
</dbReference>
<evidence type="ECO:0000313" key="1">
    <source>
        <dbReference type="EMBL" id="CAD7077267.1"/>
    </source>
</evidence>
<keyword evidence="2" id="KW-1185">Reference proteome</keyword>
<protein>
    <submittedName>
        <fullName evidence="1">Uncharacterized protein</fullName>
    </submittedName>
</protein>
<accession>A0A7R8UAN0</accession>